<evidence type="ECO:0000313" key="3">
    <source>
        <dbReference type="Proteomes" id="UP000478417"/>
    </source>
</evidence>
<proteinExistence type="predicted"/>
<evidence type="ECO:0000313" key="2">
    <source>
        <dbReference type="EMBL" id="NDV61348.1"/>
    </source>
</evidence>
<protein>
    <submittedName>
        <fullName evidence="2">Uncharacterized protein</fullName>
    </submittedName>
</protein>
<evidence type="ECO:0000256" key="1">
    <source>
        <dbReference type="SAM" id="MobiDB-lite"/>
    </source>
</evidence>
<reference evidence="2 3" key="1">
    <citation type="submission" date="2020-02" db="EMBL/GenBank/DDBJ databases">
        <title>Albibacoteraceae fam. nov., the first described family within the subdivision 4 Verrucomicrobia.</title>
        <authorList>
            <person name="Xi F."/>
        </authorList>
    </citation>
    <scope>NUCLEOTIDE SEQUENCE [LARGE SCALE GENOMIC DNA]</scope>
    <source>
        <strain evidence="2 3">CK1056</strain>
    </source>
</reference>
<dbReference type="AlphaFoldDB" id="A0A6B2LXM5"/>
<dbReference type="Proteomes" id="UP000478417">
    <property type="component" value="Unassembled WGS sequence"/>
</dbReference>
<accession>A0A6B2LXM5</accession>
<comment type="caution">
    <text evidence="2">The sequence shown here is derived from an EMBL/GenBank/DDBJ whole genome shotgun (WGS) entry which is preliminary data.</text>
</comment>
<dbReference type="RefSeq" id="WP_163962199.1">
    <property type="nucleotide sequence ID" value="NZ_JAAGNX010000001.1"/>
</dbReference>
<feature type="region of interest" description="Disordered" evidence="1">
    <location>
        <begin position="1"/>
        <end position="24"/>
    </location>
</feature>
<dbReference type="EMBL" id="JAAGNX010000001">
    <property type="protein sequence ID" value="NDV61348.1"/>
    <property type="molecule type" value="Genomic_DNA"/>
</dbReference>
<name>A0A6B2LXM5_9BACT</name>
<gene>
    <name evidence="2" type="ORF">G0Q06_02655</name>
</gene>
<sequence>MADPTSTEKNPARATPPCPLLPAPEEKMSFRNLRVEHETGEHREKAVFQAACTYANYLWTIKLPARAILALCRAIYLDPDKLGEPFRQPYRALAWFLRHYAGDGFLGNPRVSFIHQATRMPCDQFLERQRAWAMWYISKTAIPSLPPDPMVAENPPERNALRIYLDQYGLPEEGREWEAAMELARPTIDQEAGSGFPETESSAPADSSSGD</sequence>
<organism evidence="2 3">
    <name type="scientific">Oceanipulchritudo coccoides</name>
    <dbReference type="NCBI Taxonomy" id="2706888"/>
    <lineage>
        <taxon>Bacteria</taxon>
        <taxon>Pseudomonadati</taxon>
        <taxon>Verrucomicrobiota</taxon>
        <taxon>Opitutia</taxon>
        <taxon>Puniceicoccales</taxon>
        <taxon>Oceanipulchritudinaceae</taxon>
        <taxon>Oceanipulchritudo</taxon>
    </lineage>
</organism>
<feature type="region of interest" description="Disordered" evidence="1">
    <location>
        <begin position="186"/>
        <end position="211"/>
    </location>
</feature>
<keyword evidence="3" id="KW-1185">Reference proteome</keyword>
<feature type="compositionally biased region" description="Polar residues" evidence="1">
    <location>
        <begin position="199"/>
        <end position="211"/>
    </location>
</feature>